<accession>A0A4Q1HGT8</accession>
<feature type="region of interest" description="Disordered" evidence="1">
    <location>
        <begin position="158"/>
        <end position="234"/>
    </location>
</feature>
<keyword evidence="3" id="KW-1185">Reference proteome</keyword>
<evidence type="ECO:0000313" key="2">
    <source>
        <dbReference type="EMBL" id="RXN86636.1"/>
    </source>
</evidence>
<protein>
    <submittedName>
        <fullName evidence="2">Uncharacterized protein</fullName>
    </submittedName>
</protein>
<feature type="compositionally biased region" description="Low complexity" evidence="1">
    <location>
        <begin position="158"/>
        <end position="181"/>
    </location>
</feature>
<gene>
    <name evidence="2" type="ORF">C7R54_17020</name>
</gene>
<feature type="compositionally biased region" description="Low complexity" evidence="1">
    <location>
        <begin position="192"/>
        <end position="201"/>
    </location>
</feature>
<name>A0A4Q1HGT8_9BURK</name>
<feature type="compositionally biased region" description="Pro residues" evidence="1">
    <location>
        <begin position="182"/>
        <end position="191"/>
    </location>
</feature>
<dbReference type="EMBL" id="PYAL01000005">
    <property type="protein sequence ID" value="RXN86636.1"/>
    <property type="molecule type" value="Genomic_DNA"/>
</dbReference>
<dbReference type="AlphaFoldDB" id="A0A4Q1HGT8"/>
<organism evidence="2 3">
    <name type="scientific">Achromobacter aloeverae</name>
    <dbReference type="NCBI Taxonomy" id="1750518"/>
    <lineage>
        <taxon>Bacteria</taxon>
        <taxon>Pseudomonadati</taxon>
        <taxon>Pseudomonadota</taxon>
        <taxon>Betaproteobacteria</taxon>
        <taxon>Burkholderiales</taxon>
        <taxon>Alcaligenaceae</taxon>
        <taxon>Achromobacter</taxon>
    </lineage>
</organism>
<comment type="caution">
    <text evidence="2">The sequence shown here is derived from an EMBL/GenBank/DDBJ whole genome shotgun (WGS) entry which is preliminary data.</text>
</comment>
<proteinExistence type="predicted"/>
<evidence type="ECO:0000256" key="1">
    <source>
        <dbReference type="SAM" id="MobiDB-lite"/>
    </source>
</evidence>
<dbReference type="Proteomes" id="UP000290849">
    <property type="component" value="Unassembled WGS sequence"/>
</dbReference>
<evidence type="ECO:0000313" key="3">
    <source>
        <dbReference type="Proteomes" id="UP000290849"/>
    </source>
</evidence>
<sequence>MARERWPLLGHVRPGERYVPPKAGSSAADRPVAAASWPPLAIAPTLDLLPSGQPLAEPVRPGSVASAEAVAALIHSARVDRPALDALTLPPVTRKDTTANEDSIGNVEFVAAAAAAAAVAAAAPAGPEIGPDASAMVPVAETAVPEMPAAITPATQTPATTVAPAPAPAAPATAAAVDPAQARPPTPPPRVVTPIAPAPAANTSLHDVFARLAQAPRSAADPKTDSTPRKTTQK</sequence>
<reference evidence="2 3" key="1">
    <citation type="journal article" date="2017" name="Int. J. Syst. Evol. Microbiol.">
        <title>Achromobacter aloeverae sp. nov., isolated from the root of Aloe vera (L.) Burm.f.</title>
        <authorList>
            <person name="Kuncharoen N."/>
            <person name="Muramatsu Y."/>
            <person name="Shibata C."/>
            <person name="Kamakura Y."/>
            <person name="Nakagawa Y."/>
            <person name="Tanasupawat S."/>
        </authorList>
    </citation>
    <scope>NUCLEOTIDE SEQUENCE [LARGE SCALE GENOMIC DNA]</scope>
    <source>
        <strain evidence="2 3">AVA-1</strain>
    </source>
</reference>
<feature type="region of interest" description="Disordered" evidence="1">
    <location>
        <begin position="1"/>
        <end position="30"/>
    </location>
</feature>